<gene>
    <name evidence="7" type="ORF">N866_05950</name>
</gene>
<organism evidence="7 8">
    <name type="scientific">Actinotalea ferrariae CF5-4</name>
    <dbReference type="NCBI Taxonomy" id="948458"/>
    <lineage>
        <taxon>Bacteria</taxon>
        <taxon>Bacillati</taxon>
        <taxon>Actinomycetota</taxon>
        <taxon>Actinomycetes</taxon>
        <taxon>Micrococcales</taxon>
        <taxon>Cellulomonadaceae</taxon>
        <taxon>Actinotalea</taxon>
    </lineage>
</organism>
<feature type="transmembrane region" description="Helical" evidence="6">
    <location>
        <begin position="35"/>
        <end position="56"/>
    </location>
</feature>
<dbReference type="PANTHER" id="PTHR39087:SF2">
    <property type="entry name" value="UPF0104 MEMBRANE PROTEIN MJ1595"/>
    <property type="match status" value="1"/>
</dbReference>
<proteinExistence type="predicted"/>
<feature type="transmembrane region" description="Helical" evidence="6">
    <location>
        <begin position="680"/>
        <end position="700"/>
    </location>
</feature>
<keyword evidence="5 6" id="KW-0472">Membrane</keyword>
<feature type="transmembrane region" description="Helical" evidence="6">
    <location>
        <begin position="109"/>
        <end position="131"/>
    </location>
</feature>
<keyword evidence="2" id="KW-1003">Cell membrane</keyword>
<evidence type="ECO:0000256" key="3">
    <source>
        <dbReference type="ARBA" id="ARBA00022692"/>
    </source>
</evidence>
<reference evidence="7 8" key="1">
    <citation type="submission" date="2014-01" db="EMBL/GenBank/DDBJ databases">
        <title>Actinotalea ferrariae CF5-4.</title>
        <authorList>
            <person name="Chen F."/>
            <person name="Li Y."/>
            <person name="Wang G."/>
        </authorList>
    </citation>
    <scope>NUCLEOTIDE SEQUENCE [LARGE SCALE GENOMIC DNA]</scope>
    <source>
        <strain evidence="7 8">CF5-4</strain>
    </source>
</reference>
<keyword evidence="4 6" id="KW-1133">Transmembrane helix</keyword>
<dbReference type="GO" id="GO:0005886">
    <property type="term" value="C:plasma membrane"/>
    <property type="evidence" value="ECO:0007669"/>
    <property type="project" value="UniProtKB-SubCell"/>
</dbReference>
<name>A0A021W1I5_9CELL</name>
<dbReference type="RefSeq" id="WP_052022182.1">
    <property type="nucleotide sequence ID" value="NZ_AXCW01000002.1"/>
</dbReference>
<dbReference type="InterPro" id="IPR022791">
    <property type="entry name" value="L-PG_synthase/AglD"/>
</dbReference>
<accession>A0A021W1I5</accession>
<evidence type="ECO:0000256" key="4">
    <source>
        <dbReference type="ARBA" id="ARBA00022989"/>
    </source>
</evidence>
<dbReference type="PANTHER" id="PTHR39087">
    <property type="entry name" value="UPF0104 MEMBRANE PROTEIN MJ1595"/>
    <property type="match status" value="1"/>
</dbReference>
<evidence type="ECO:0000313" key="8">
    <source>
        <dbReference type="Proteomes" id="UP000019753"/>
    </source>
</evidence>
<feature type="transmembrane region" description="Helical" evidence="6">
    <location>
        <begin position="182"/>
        <end position="208"/>
    </location>
</feature>
<dbReference type="Pfam" id="PF03706">
    <property type="entry name" value="LPG_synthase_TM"/>
    <property type="match status" value="1"/>
</dbReference>
<feature type="transmembrane region" description="Helical" evidence="6">
    <location>
        <begin position="571"/>
        <end position="595"/>
    </location>
</feature>
<comment type="caution">
    <text evidence="7">The sequence shown here is derived from an EMBL/GenBank/DDBJ whole genome shotgun (WGS) entry which is preliminary data.</text>
</comment>
<evidence type="ECO:0000256" key="6">
    <source>
        <dbReference type="SAM" id="Phobius"/>
    </source>
</evidence>
<feature type="transmembrane region" description="Helical" evidence="6">
    <location>
        <begin position="607"/>
        <end position="630"/>
    </location>
</feature>
<keyword evidence="3 6" id="KW-0812">Transmembrane</keyword>
<feature type="transmembrane region" description="Helical" evidence="6">
    <location>
        <begin position="76"/>
        <end position="97"/>
    </location>
</feature>
<sequence length="840" mass="88520">MATSTLRGRLGRPRAEADVDIVDTPTARVHHPADLVGLVLSALGVAAVLVLAVYAQGTTEGIQEDVQGFDTLLRRILFLPVAVLEGLITLVAPVAVLTELALRRLPRQAFEAIGAAVVGTLLALLTAWLVTTVGSGELRFALSVVSRGDRVVTIPALLAGTVALLTAAGARSRRRTLPASWNLLWVGLGVATVTGLVTLPGALITVLLGRMTGLGVRYVSGVQSERAYGAALVAGVQRAGFQPSRLVRVRDVSSDLPQQDSVARDLAATVALTRTSDNRVYAMTTADERRLDVVVLDGDRQVVGLLTRFWRSLRLRGLEGRGVVSLRQAAERTALVSHAAYAAGVCTPQLLGIAESDDSMLLVQDHARDAVPLSGLPVEALTDDVLDAVWEQLRVAHAAGVAHRSLTADVVLVDVTGEACPRGGELRPPGRPVALLTGWDSGDVACSDLARRIDVSQVLALLAVRVGAERAVESAARVLPDAELATIGPLLQTIALPPATRVEARLHRGLLQQVREALLARLPEADVEPERLVRFGARTVLTISLSIAAAIIILTTIQIEEITAAFQRAEPWWAGVAFAFGLLSFVGGALALVAFAPVRLSMWRTTLVQAAAAFVSLLAPAGIGPAALNLRFLARRGVSYPLAVASVGLVQLSQFVTTILLLLVLSLVSGEGSALQQLPPTTVLLALLIVVGSLAAALLVPQVRAWTARRLGPVWRQTWPRLVQMLGQPRRFAVAITGNLLMTLSYLGAFWASLAAFGQSLSLIDLALIYLVANAAGAVVPSPGGLGTVELALTAALTGVGNVSPGVAASVVFLFRALTFWGRLPVGWLALRVLQRRGDL</sequence>
<feature type="transmembrane region" description="Helical" evidence="6">
    <location>
        <begin position="540"/>
        <end position="559"/>
    </location>
</feature>
<keyword evidence="8" id="KW-1185">Reference proteome</keyword>
<dbReference type="OrthoDB" id="5242664at2"/>
<feature type="transmembrane region" description="Helical" evidence="6">
    <location>
        <begin position="732"/>
        <end position="754"/>
    </location>
</feature>
<protein>
    <submittedName>
        <fullName evidence="7">Membrane protein</fullName>
    </submittedName>
</protein>
<dbReference type="Proteomes" id="UP000019753">
    <property type="component" value="Unassembled WGS sequence"/>
</dbReference>
<comment type="subcellular location">
    <subcellularLocation>
        <location evidence="1">Cell membrane</location>
        <topology evidence="1">Multi-pass membrane protein</topology>
    </subcellularLocation>
</comment>
<feature type="transmembrane region" description="Helical" evidence="6">
    <location>
        <begin position="151"/>
        <end position="170"/>
    </location>
</feature>
<feature type="transmembrane region" description="Helical" evidence="6">
    <location>
        <begin position="792"/>
        <end position="815"/>
    </location>
</feature>
<feature type="transmembrane region" description="Helical" evidence="6">
    <location>
        <begin position="760"/>
        <end position="780"/>
    </location>
</feature>
<evidence type="ECO:0000256" key="1">
    <source>
        <dbReference type="ARBA" id="ARBA00004651"/>
    </source>
</evidence>
<feature type="transmembrane region" description="Helical" evidence="6">
    <location>
        <begin position="642"/>
        <end position="668"/>
    </location>
</feature>
<evidence type="ECO:0000313" key="7">
    <source>
        <dbReference type="EMBL" id="EYR65192.1"/>
    </source>
</evidence>
<evidence type="ECO:0000256" key="5">
    <source>
        <dbReference type="ARBA" id="ARBA00023136"/>
    </source>
</evidence>
<evidence type="ECO:0000256" key="2">
    <source>
        <dbReference type="ARBA" id="ARBA00022475"/>
    </source>
</evidence>
<dbReference type="AlphaFoldDB" id="A0A021W1I5"/>
<dbReference type="EMBL" id="AXCW01000002">
    <property type="protein sequence ID" value="EYR65192.1"/>
    <property type="molecule type" value="Genomic_DNA"/>
</dbReference>